<evidence type="ECO:0000256" key="1">
    <source>
        <dbReference type="SAM" id="MobiDB-lite"/>
    </source>
</evidence>
<gene>
    <name evidence="2" type="ORF">ACJMK2_030507</name>
</gene>
<reference evidence="2 3" key="1">
    <citation type="submission" date="2024-11" db="EMBL/GenBank/DDBJ databases">
        <title>Chromosome-level genome assembly of the freshwater bivalve Anodonta woodiana.</title>
        <authorList>
            <person name="Chen X."/>
        </authorList>
    </citation>
    <scope>NUCLEOTIDE SEQUENCE [LARGE SCALE GENOMIC DNA]</scope>
    <source>
        <strain evidence="2">MN2024</strain>
        <tissue evidence="2">Gills</tissue>
    </source>
</reference>
<evidence type="ECO:0000313" key="2">
    <source>
        <dbReference type="EMBL" id="KAL3878136.1"/>
    </source>
</evidence>
<dbReference type="AlphaFoldDB" id="A0ABD3WVY4"/>
<accession>A0ABD3WVY4</accession>
<proteinExistence type="predicted"/>
<feature type="region of interest" description="Disordered" evidence="1">
    <location>
        <begin position="177"/>
        <end position="210"/>
    </location>
</feature>
<keyword evidence="3" id="KW-1185">Reference proteome</keyword>
<sequence>MGGKCTKVNTHAYSPGKYTNTDGIQCYTLSNKVEFPPINEIGSLIEDDTNTATTTTGYITVIGVQQGEMTPSVGTFDDRRKTSLLDERDYLWDELRLREETIRRDYECYDLEMEVKMLRRKLCLLKEKEILMQDVMKTAEDFKRKFGKDVEQVEDNSELYRKLISIRLKTSLVDQINGHKETSTRNESPREEGTSTTRQSRDHARDDSASTCQCSANMTNLLPEIESIIAREIRKNIPQSYNNPANCQYTSEGSSCPRPRPHYPGSTSDYYSYT</sequence>
<dbReference type="Proteomes" id="UP001634394">
    <property type="component" value="Unassembled WGS sequence"/>
</dbReference>
<feature type="compositionally biased region" description="Basic and acidic residues" evidence="1">
    <location>
        <begin position="177"/>
        <end position="208"/>
    </location>
</feature>
<evidence type="ECO:0000313" key="3">
    <source>
        <dbReference type="Proteomes" id="UP001634394"/>
    </source>
</evidence>
<dbReference type="EMBL" id="JBJQND010000004">
    <property type="protein sequence ID" value="KAL3878136.1"/>
    <property type="molecule type" value="Genomic_DNA"/>
</dbReference>
<feature type="compositionally biased region" description="Polar residues" evidence="1">
    <location>
        <begin position="265"/>
        <end position="274"/>
    </location>
</feature>
<organism evidence="2 3">
    <name type="scientific">Sinanodonta woodiana</name>
    <name type="common">Chinese pond mussel</name>
    <name type="synonym">Anodonta woodiana</name>
    <dbReference type="NCBI Taxonomy" id="1069815"/>
    <lineage>
        <taxon>Eukaryota</taxon>
        <taxon>Metazoa</taxon>
        <taxon>Spiralia</taxon>
        <taxon>Lophotrochozoa</taxon>
        <taxon>Mollusca</taxon>
        <taxon>Bivalvia</taxon>
        <taxon>Autobranchia</taxon>
        <taxon>Heteroconchia</taxon>
        <taxon>Palaeoheterodonta</taxon>
        <taxon>Unionida</taxon>
        <taxon>Unionoidea</taxon>
        <taxon>Unionidae</taxon>
        <taxon>Unioninae</taxon>
        <taxon>Sinanodonta</taxon>
    </lineage>
</organism>
<comment type="caution">
    <text evidence="2">The sequence shown here is derived from an EMBL/GenBank/DDBJ whole genome shotgun (WGS) entry which is preliminary data.</text>
</comment>
<feature type="region of interest" description="Disordered" evidence="1">
    <location>
        <begin position="248"/>
        <end position="274"/>
    </location>
</feature>
<name>A0ABD3WVY4_SINWO</name>
<protein>
    <submittedName>
        <fullName evidence="2">Uncharacterized protein</fullName>
    </submittedName>
</protein>